<dbReference type="Proteomes" id="UP001345963">
    <property type="component" value="Unassembled WGS sequence"/>
</dbReference>
<reference evidence="2 3" key="1">
    <citation type="submission" date="2021-07" db="EMBL/GenBank/DDBJ databases">
        <authorList>
            <person name="Palmer J.M."/>
        </authorList>
    </citation>
    <scope>NUCLEOTIDE SEQUENCE [LARGE SCALE GENOMIC DNA]</scope>
    <source>
        <strain evidence="2 3">AT_MEX2019</strain>
        <tissue evidence="2">Muscle</tissue>
    </source>
</reference>
<gene>
    <name evidence="2" type="ORF">ATANTOWER_026122</name>
</gene>
<keyword evidence="3" id="KW-1185">Reference proteome</keyword>
<organism evidence="2 3">
    <name type="scientific">Ataeniobius toweri</name>
    <dbReference type="NCBI Taxonomy" id="208326"/>
    <lineage>
        <taxon>Eukaryota</taxon>
        <taxon>Metazoa</taxon>
        <taxon>Chordata</taxon>
        <taxon>Craniata</taxon>
        <taxon>Vertebrata</taxon>
        <taxon>Euteleostomi</taxon>
        <taxon>Actinopterygii</taxon>
        <taxon>Neopterygii</taxon>
        <taxon>Teleostei</taxon>
        <taxon>Neoteleostei</taxon>
        <taxon>Acanthomorphata</taxon>
        <taxon>Ovalentaria</taxon>
        <taxon>Atherinomorphae</taxon>
        <taxon>Cyprinodontiformes</taxon>
        <taxon>Goodeidae</taxon>
        <taxon>Ataeniobius</taxon>
    </lineage>
</organism>
<feature type="chain" id="PRO_5045492168" description="Secreted protein" evidence="1">
    <location>
        <begin position="18"/>
        <end position="123"/>
    </location>
</feature>
<keyword evidence="1" id="KW-0732">Signal</keyword>
<evidence type="ECO:0000313" key="3">
    <source>
        <dbReference type="Proteomes" id="UP001345963"/>
    </source>
</evidence>
<name>A0ABU7AH09_9TELE</name>
<comment type="caution">
    <text evidence="2">The sequence shown here is derived from an EMBL/GenBank/DDBJ whole genome shotgun (WGS) entry which is preliminary data.</text>
</comment>
<protein>
    <recommendedName>
        <fullName evidence="4">Secreted protein</fullName>
    </recommendedName>
</protein>
<evidence type="ECO:0000313" key="2">
    <source>
        <dbReference type="EMBL" id="MED6237491.1"/>
    </source>
</evidence>
<dbReference type="EMBL" id="JAHUTI010015975">
    <property type="protein sequence ID" value="MED6237491.1"/>
    <property type="molecule type" value="Genomic_DNA"/>
</dbReference>
<evidence type="ECO:0008006" key="4">
    <source>
        <dbReference type="Google" id="ProtNLM"/>
    </source>
</evidence>
<sequence>MVLPFLLLLQMHAILESSFLPVDNAIEKIRPYFTSPKEEHSSSATQTTYFDILNVTFSLTFCNKHSLCGCNRKFIASENVCAFKLPKQQNRTVPDRVFVVFFPMRHHFMRTTMGSIICNINSE</sequence>
<evidence type="ECO:0000256" key="1">
    <source>
        <dbReference type="SAM" id="SignalP"/>
    </source>
</evidence>
<accession>A0ABU7AH09</accession>
<proteinExistence type="predicted"/>
<feature type="signal peptide" evidence="1">
    <location>
        <begin position="1"/>
        <end position="17"/>
    </location>
</feature>